<feature type="coiled-coil region" evidence="1">
    <location>
        <begin position="403"/>
        <end position="430"/>
    </location>
</feature>
<reference evidence="4" key="1">
    <citation type="submission" date="2009-12" db="EMBL/GenBank/DDBJ databases">
        <title>Complete sequence of Treponema azotonutricium strain ZAS-9.</title>
        <authorList>
            <person name="Tetu S.G."/>
            <person name="Matson E."/>
            <person name="Ren Q."/>
            <person name="Seshadri R."/>
            <person name="Elbourne L."/>
            <person name="Hassan K.A."/>
            <person name="Durkin A."/>
            <person name="Radune D."/>
            <person name="Mohamoud Y."/>
            <person name="Shay R."/>
            <person name="Jin S."/>
            <person name="Zhang X."/>
            <person name="Lucey K."/>
            <person name="Ballor N.R."/>
            <person name="Ottesen E."/>
            <person name="Rosenthal R."/>
            <person name="Allen A."/>
            <person name="Leadbetter J.R."/>
            <person name="Paulsen I.T."/>
        </authorList>
    </citation>
    <scope>NUCLEOTIDE SEQUENCE [LARGE SCALE GENOMIC DNA]</scope>
    <source>
        <strain evidence="4">ATCC BAA-888 / DSM 13862 / ZAS-9</strain>
    </source>
</reference>
<feature type="transmembrane region" description="Helical" evidence="2">
    <location>
        <begin position="6"/>
        <end position="25"/>
    </location>
</feature>
<keyword evidence="4" id="KW-1185">Reference proteome</keyword>
<keyword evidence="2" id="KW-0472">Membrane</keyword>
<dbReference type="InParanoid" id="F5Y9T5"/>
<feature type="coiled-coil region" evidence="1">
    <location>
        <begin position="64"/>
        <end position="112"/>
    </location>
</feature>
<dbReference type="RefSeq" id="WP_015712375.1">
    <property type="nucleotide sequence ID" value="NC_015577.1"/>
</dbReference>
<feature type="coiled-coil region" evidence="1">
    <location>
        <begin position="760"/>
        <end position="887"/>
    </location>
</feature>
<organism evidence="3 4">
    <name type="scientific">Leadbettera azotonutricia (strain ATCC BAA-888 / DSM 13862 / ZAS-9)</name>
    <name type="common">Treponema azotonutricium</name>
    <dbReference type="NCBI Taxonomy" id="545695"/>
    <lineage>
        <taxon>Bacteria</taxon>
        <taxon>Pseudomonadati</taxon>
        <taxon>Spirochaetota</taxon>
        <taxon>Spirochaetia</taxon>
        <taxon>Spirochaetales</taxon>
        <taxon>Breznakiellaceae</taxon>
        <taxon>Leadbettera</taxon>
    </lineage>
</organism>
<feature type="coiled-coil region" evidence="1">
    <location>
        <begin position="137"/>
        <end position="208"/>
    </location>
</feature>
<keyword evidence="1" id="KW-0175">Coiled coil</keyword>
<dbReference type="HOGENOM" id="CLU_004535_0_0_12"/>
<protein>
    <submittedName>
        <fullName evidence="3">Uncharacterized protein</fullName>
    </submittedName>
</protein>
<dbReference type="NCBIfam" id="NF047516">
    <property type="entry name" value="LA_3659_fam"/>
    <property type="match status" value="1"/>
</dbReference>
<feature type="coiled-coil region" evidence="1">
    <location>
        <begin position="240"/>
        <end position="379"/>
    </location>
</feature>
<evidence type="ECO:0000256" key="1">
    <source>
        <dbReference type="SAM" id="Coils"/>
    </source>
</evidence>
<dbReference type="EMBL" id="CP001841">
    <property type="protein sequence ID" value="AEF83094.1"/>
    <property type="molecule type" value="Genomic_DNA"/>
</dbReference>
<name>F5Y9T5_LEAAZ</name>
<evidence type="ECO:0000313" key="3">
    <source>
        <dbReference type="EMBL" id="AEF83094.1"/>
    </source>
</evidence>
<evidence type="ECO:0000313" key="4">
    <source>
        <dbReference type="Proteomes" id="UP000009222"/>
    </source>
</evidence>
<accession>F5Y9T5</accession>
<evidence type="ECO:0000256" key="2">
    <source>
        <dbReference type="SAM" id="Phobius"/>
    </source>
</evidence>
<dbReference type="eggNOG" id="COG1196">
    <property type="taxonomic scope" value="Bacteria"/>
</dbReference>
<gene>
    <name evidence="3" type="ordered locus">TREAZ_3185</name>
</gene>
<keyword evidence="2" id="KW-0812">Transmembrane</keyword>
<reference evidence="3 4" key="2">
    <citation type="journal article" date="2011" name="ISME J.">
        <title>RNA-seq reveals cooperative metabolic interactions between two termite-gut spirochete species in co-culture.</title>
        <authorList>
            <person name="Rosenthal A.Z."/>
            <person name="Matson E.G."/>
            <person name="Eldar A."/>
            <person name="Leadbetter J.R."/>
        </authorList>
    </citation>
    <scope>NUCLEOTIDE SEQUENCE [LARGE SCALE GENOMIC DNA]</scope>
    <source>
        <strain evidence="4">ATCC BAA-888 / DSM 13862 / ZAS-9</strain>
    </source>
</reference>
<dbReference type="NCBIfam" id="NF047515">
    <property type="entry name" value="SpiroCoCo_C"/>
    <property type="match status" value="1"/>
</dbReference>
<sequence length="954" mass="108674">MGFFTVGNLLTLGIVALVLILYRQLDRRGRSLDKLSKFAEKIKTEFRAFTDEQGEAVSGYRAELKVEQEAAKVLMDRIKTTNEELAEKSAAVARLEERLKTYESSMEELSGMTGRVQENLNRIRDESAFVEGAARRVTEAKSGLEDLENGLQSLEIRFERDNAESLEKTAESVIAAVRSAVSDLEANAETIERQVDEHRDAVNKIEQERAASLARDMDIVNRTLKTAVEQAGLRADRMEEAALVKLKEQAQERIRRLQAAEEERLKTYQESAKNRVAESQGLVKTFREEWRTERQEWETRDKALRDEWKKDLQEMKNAVADQEAQLVKVSEEMKRKALEVTGARLEEYRQAQDGEFRRLEALTEDSRKLDAELRRSMQEVTAKVRDEFILFETESDNARKAAAEEFSSAAAALRQDMEGVEKELNSLKNQAYQNVSEKLQVFEDDFFADLARRSGDIERRLSEWQDNLETKLKALGEDAETRRQDLETKLSEDMKKTLDAQTGKLLSDLERLKIESGAFEESIRGRMNAADDSLASYKAELDHNLEDARESAELTIKAEIGNYALTTAETIKQNQRELEGKFRDISGYVENRNTELSGIIDASRQSISGLDSRIAAVRSSIEEAYQDADSRRSEIVARAEEQAKTLDAEVKDAERHIKEFFDQTKLIDQANELKIDMERRIEDLRGDINRLDQRRSEAAQLESQFVKIRRLEDEVNAKMTRFLSEKHRIEQMDADFSRLIQISRAVEEKLTQVTASDDILQQMQVQIRKLEESLEDAEEKYQRIEKKNQTLDMTADGIASNFKALQESEKAIEKIQSDLSRLGSDHESLKNSIEALAGESEKARETADEISVLDEALAEIREKTNALQKAREWIAQSETRLEVLNKQVQTNLKIMEGVINGKGGDPLGTGAPSIGKRESIIALARQSWTVEQIAKTLKISQGEVELTLETFNKE</sequence>
<keyword evidence="2" id="KW-1133">Transmembrane helix</keyword>
<dbReference type="NCBIfam" id="NF047514">
    <property type="entry name" value="SpiroCoCo_N"/>
    <property type="match status" value="1"/>
</dbReference>
<dbReference type="KEGG" id="taz:TREAZ_3185"/>
<feature type="coiled-coil region" evidence="1">
    <location>
        <begin position="636"/>
        <end position="701"/>
    </location>
</feature>
<proteinExistence type="predicted"/>
<dbReference type="OrthoDB" id="353238at2"/>
<dbReference type="AlphaFoldDB" id="F5Y9T5"/>
<dbReference type="STRING" id="545695.TREAZ_3185"/>
<dbReference type="Proteomes" id="UP000009222">
    <property type="component" value="Chromosome"/>
</dbReference>